<dbReference type="Gene3D" id="1.10.472.10">
    <property type="entry name" value="Cyclin-like"/>
    <property type="match status" value="2"/>
</dbReference>
<dbReference type="InterPro" id="IPR043198">
    <property type="entry name" value="Cyclin/Ssn8"/>
</dbReference>
<evidence type="ECO:0000313" key="2">
    <source>
        <dbReference type="EMBL" id="KAA8499074.1"/>
    </source>
</evidence>
<accession>A0A5J4Z7T9</accession>
<dbReference type="EMBL" id="VRMN01000001">
    <property type="protein sequence ID" value="KAA8499074.1"/>
    <property type="molecule type" value="Genomic_DNA"/>
</dbReference>
<evidence type="ECO:0000313" key="3">
    <source>
        <dbReference type="Proteomes" id="UP000324585"/>
    </source>
</evidence>
<evidence type="ECO:0000259" key="1">
    <source>
        <dbReference type="Pfam" id="PF00382"/>
    </source>
</evidence>
<comment type="caution">
    <text evidence="2">The sequence shown here is derived from an EMBL/GenBank/DDBJ whole genome shotgun (WGS) entry which is preliminary data.</text>
</comment>
<dbReference type="OrthoDB" id="10264655at2759"/>
<gene>
    <name evidence="2" type="ORF">FVE85_6659</name>
</gene>
<dbReference type="PANTHER" id="PTHR10026">
    <property type="entry name" value="CYCLIN"/>
    <property type="match status" value="1"/>
</dbReference>
<protein>
    <submittedName>
        <fullName evidence="2">Cyclin-T1-5</fullName>
    </submittedName>
</protein>
<dbReference type="SUPFAM" id="SSF47954">
    <property type="entry name" value="Cyclin-like"/>
    <property type="match status" value="2"/>
</dbReference>
<dbReference type="Pfam" id="PF00382">
    <property type="entry name" value="TFIIB"/>
    <property type="match status" value="1"/>
</dbReference>
<dbReference type="GO" id="GO:0016538">
    <property type="term" value="F:cyclin-dependent protein serine/threonine kinase regulator activity"/>
    <property type="evidence" value="ECO:0007669"/>
    <property type="project" value="InterPro"/>
</dbReference>
<reference evidence="3" key="1">
    <citation type="journal article" date="2019" name="Nat. Commun.">
        <title>Expansion of phycobilisome linker gene families in mesophilic red algae.</title>
        <authorList>
            <person name="Lee J."/>
            <person name="Kim D."/>
            <person name="Bhattacharya D."/>
            <person name="Yoon H.S."/>
        </authorList>
    </citation>
    <scope>NUCLEOTIDE SEQUENCE [LARGE SCALE GENOMIC DNA]</scope>
    <source>
        <strain evidence="3">CCMP 1328</strain>
    </source>
</reference>
<dbReference type="Proteomes" id="UP000324585">
    <property type="component" value="Unassembled WGS sequence"/>
</dbReference>
<dbReference type="CDD" id="cd20546">
    <property type="entry name" value="CYCLIN_SpCG1C_ScCTK2-like_rpt2"/>
    <property type="match status" value="1"/>
</dbReference>
<sequence length="305" mass="34160">MMPTMASTERAVIASPSDADAFRFSDEELVRSPAVLSGFATNVHGWGMRSYAQHIEELGQTLKVPSMVQSFACVLVQRYMMLESVSGLESSETLATAAFFLACKAQETPKRLKEVVTESLRLRLQNDKLLPDLFPSDSRGQCLYDLILASSESGAASPLASPSDGDFFVPPHVFRNERDAVLNLEEAILRAVSFCLHIEMPYKPFMELVTRFVPDETKKVFVQVGWSFINDSYKTWVHMKYDEKSIAIAAFMLTRLFLSQGSPGSEAQNSPSVSLEFEELENKQVMDAAFMMLELYDDSSKQAWI</sequence>
<dbReference type="GO" id="GO:0017025">
    <property type="term" value="F:TBP-class protein binding"/>
    <property type="evidence" value="ECO:0007669"/>
    <property type="project" value="InterPro"/>
</dbReference>
<organism evidence="2 3">
    <name type="scientific">Porphyridium purpureum</name>
    <name type="common">Red alga</name>
    <name type="synonym">Porphyridium cruentum</name>
    <dbReference type="NCBI Taxonomy" id="35688"/>
    <lineage>
        <taxon>Eukaryota</taxon>
        <taxon>Rhodophyta</taxon>
        <taxon>Bangiophyceae</taxon>
        <taxon>Porphyridiales</taxon>
        <taxon>Porphyridiaceae</taxon>
        <taxon>Porphyridium</taxon>
    </lineage>
</organism>
<dbReference type="InterPro" id="IPR036915">
    <property type="entry name" value="Cyclin-like_sf"/>
</dbReference>
<keyword evidence="3" id="KW-1185">Reference proteome</keyword>
<feature type="domain" description="Transcription factor TFIIB cyclin-like" evidence="1">
    <location>
        <begin position="52"/>
        <end position="116"/>
    </location>
</feature>
<dbReference type="AlphaFoldDB" id="A0A5J4Z7T9"/>
<dbReference type="InterPro" id="IPR013150">
    <property type="entry name" value="TFIIB_cyclin"/>
</dbReference>
<dbReference type="GO" id="GO:0006357">
    <property type="term" value="P:regulation of transcription by RNA polymerase II"/>
    <property type="evidence" value="ECO:0007669"/>
    <property type="project" value="InterPro"/>
</dbReference>
<proteinExistence type="predicted"/>
<dbReference type="OMA" id="CWWNEYI"/>
<name>A0A5J4Z7T9_PORPP</name>